<name>A0A9D7XRM4_9BACT</name>
<sequence>MKRYLLYSICLLSMLPALSKAQTATEAYRLSTSDPVGTARNLGVGNSMFAIGPDFSAIGSNPAGLGGYRKSEFLITSGFGTSKYSSAFTTDRFNTSTGNYTKFNLPNIGFVVQARPQNSRWNTTNWAIGLNRTADYTRNIHYEGSTLGSITDSWKEHATGVAPDNLNGFEEGLAYTSGAIYDFEKDNIYETDYEQNAQYALQKKETVNYEGGKSELFLAYGADYNQKILIGFSIGFPILNFTQTRNYSETDGPDNGIPFFNSLAYTSSINTTGFGWNAKVGVIVKPTKFINLALAIHSPTRLSLTDNFNTTLTYDYTDDMHTGPIKSESPFGSFEYALRTPWSATGGIGIIAGKSGFVAASAKLTDYSTMKYDYNVRGNGNQYSTIERQVNDDIKTNFGTALQLNMGGEYVLNKFRLRGGVSLDQSAYNNDTSFDPSYHAGVGYREDHFYIDFGYVLTKQDEGYLPYETMQAPQPLVVTEFTNHRISATVGFKF</sequence>
<organism evidence="2 3">
    <name type="scientific">Candidatus Opimibacter skivensis</name>
    <dbReference type="NCBI Taxonomy" id="2982028"/>
    <lineage>
        <taxon>Bacteria</taxon>
        <taxon>Pseudomonadati</taxon>
        <taxon>Bacteroidota</taxon>
        <taxon>Saprospiria</taxon>
        <taxon>Saprospirales</taxon>
        <taxon>Saprospiraceae</taxon>
        <taxon>Candidatus Opimibacter</taxon>
    </lineage>
</organism>
<gene>
    <name evidence="2" type="ORF">IPP15_17780</name>
</gene>
<evidence type="ECO:0000256" key="1">
    <source>
        <dbReference type="SAM" id="SignalP"/>
    </source>
</evidence>
<reference evidence="2 3" key="1">
    <citation type="submission" date="2020-10" db="EMBL/GenBank/DDBJ databases">
        <title>Connecting structure to function with the recovery of over 1000 high-quality activated sludge metagenome-assembled genomes encoding full-length rRNA genes using long-read sequencing.</title>
        <authorList>
            <person name="Singleton C.M."/>
            <person name="Petriglieri F."/>
            <person name="Kristensen J.M."/>
            <person name="Kirkegaard R.H."/>
            <person name="Michaelsen T.Y."/>
            <person name="Andersen M.H."/>
            <person name="Karst S.M."/>
            <person name="Dueholm M.S."/>
            <person name="Nielsen P.H."/>
            <person name="Albertsen M."/>
        </authorList>
    </citation>
    <scope>NUCLEOTIDE SEQUENCE [LARGE SCALE GENOMIC DNA]</scope>
    <source>
        <strain evidence="2">Ribe_18-Q3-R11-54_MAXAC.273</strain>
    </source>
</reference>
<dbReference type="EMBL" id="JADKGY010000029">
    <property type="protein sequence ID" value="MBK9984191.1"/>
    <property type="molecule type" value="Genomic_DNA"/>
</dbReference>
<dbReference type="AlphaFoldDB" id="A0A9D7XRM4"/>
<feature type="signal peptide" evidence="1">
    <location>
        <begin position="1"/>
        <end position="19"/>
    </location>
</feature>
<proteinExistence type="predicted"/>
<protein>
    <submittedName>
        <fullName evidence="2">Uncharacterized protein</fullName>
    </submittedName>
</protein>
<accession>A0A9D7XRM4</accession>
<comment type="caution">
    <text evidence="2">The sequence shown here is derived from an EMBL/GenBank/DDBJ whole genome shotgun (WGS) entry which is preliminary data.</text>
</comment>
<dbReference type="SUPFAM" id="SSF56935">
    <property type="entry name" value="Porins"/>
    <property type="match status" value="1"/>
</dbReference>
<dbReference type="Gene3D" id="2.40.160.60">
    <property type="entry name" value="Outer membrane protein transport protein (OMPP1/FadL/TodX)"/>
    <property type="match status" value="1"/>
</dbReference>
<dbReference type="Proteomes" id="UP000808337">
    <property type="component" value="Unassembled WGS sequence"/>
</dbReference>
<feature type="chain" id="PRO_5038341562" evidence="1">
    <location>
        <begin position="20"/>
        <end position="494"/>
    </location>
</feature>
<evidence type="ECO:0000313" key="2">
    <source>
        <dbReference type="EMBL" id="MBK9984191.1"/>
    </source>
</evidence>
<evidence type="ECO:0000313" key="3">
    <source>
        <dbReference type="Proteomes" id="UP000808337"/>
    </source>
</evidence>
<keyword evidence="1" id="KW-0732">Signal</keyword>